<protein>
    <recommendedName>
        <fullName evidence="3 11">DNA-directed RNA polymerase subunit alpha</fullName>
        <shortName evidence="11">RNAP subunit alpha</shortName>
        <ecNumber evidence="2 11">2.7.7.6</ecNumber>
    </recommendedName>
    <alternativeName>
        <fullName evidence="9 11">RNA polymerase subunit alpha</fullName>
    </alternativeName>
    <alternativeName>
        <fullName evidence="8 11">Transcriptase subunit alpha</fullName>
    </alternativeName>
</protein>
<evidence type="ECO:0000256" key="2">
    <source>
        <dbReference type="ARBA" id="ARBA00012418"/>
    </source>
</evidence>
<dbReference type="GO" id="GO:0006351">
    <property type="term" value="P:DNA-templated transcription"/>
    <property type="evidence" value="ECO:0007669"/>
    <property type="project" value="UniProtKB-UniRule"/>
</dbReference>
<dbReference type="Proteomes" id="UP000230214">
    <property type="component" value="Unassembled WGS sequence"/>
</dbReference>
<evidence type="ECO:0000256" key="1">
    <source>
        <dbReference type="ARBA" id="ARBA00007123"/>
    </source>
</evidence>
<dbReference type="GO" id="GO:0046983">
    <property type="term" value="F:protein dimerization activity"/>
    <property type="evidence" value="ECO:0007669"/>
    <property type="project" value="InterPro"/>
</dbReference>
<dbReference type="GO" id="GO:0003899">
    <property type="term" value="F:DNA-directed RNA polymerase activity"/>
    <property type="evidence" value="ECO:0007669"/>
    <property type="project" value="UniProtKB-UniRule"/>
</dbReference>
<dbReference type="SMART" id="SM00662">
    <property type="entry name" value="RPOLD"/>
    <property type="match status" value="1"/>
</dbReference>
<dbReference type="InterPro" id="IPR011263">
    <property type="entry name" value="DNA-dir_RNA_pol_RpoA/D/Rpb3"/>
</dbReference>
<evidence type="ECO:0000259" key="12">
    <source>
        <dbReference type="SMART" id="SM00662"/>
    </source>
</evidence>
<gene>
    <name evidence="11" type="primary">rpoA</name>
    <name evidence="13" type="ORF">COV24_01460</name>
</gene>
<evidence type="ECO:0000256" key="7">
    <source>
        <dbReference type="ARBA" id="ARBA00023163"/>
    </source>
</evidence>
<dbReference type="InterPro" id="IPR011262">
    <property type="entry name" value="DNA-dir_RNA_pol_insert"/>
</dbReference>
<dbReference type="SUPFAM" id="SSF55257">
    <property type="entry name" value="RBP11-like subunits of RNA polymerase"/>
    <property type="match status" value="1"/>
</dbReference>
<feature type="domain" description="DNA-directed RNA polymerase RpoA/D/Rpb3-type" evidence="12">
    <location>
        <begin position="18"/>
        <end position="228"/>
    </location>
</feature>
<accession>A0A2H0RD08</accession>
<proteinExistence type="inferred from homology"/>
<dbReference type="InterPro" id="IPR036643">
    <property type="entry name" value="RNApol_insert_sf"/>
</dbReference>
<dbReference type="Pfam" id="PF01000">
    <property type="entry name" value="RNA_pol_A_bac"/>
    <property type="match status" value="1"/>
</dbReference>
<evidence type="ECO:0000256" key="4">
    <source>
        <dbReference type="ARBA" id="ARBA00022478"/>
    </source>
</evidence>
<dbReference type="Gene3D" id="1.10.150.20">
    <property type="entry name" value="5' to 3' exonuclease, C-terminal subdomain"/>
    <property type="match status" value="1"/>
</dbReference>
<comment type="subunit">
    <text evidence="11">Homodimer. The RNAP catalytic core consists of 2 alpha, 1 beta, 1 beta' and 1 omega subunit. When a sigma factor is associated with the core the holoenzyme is formed, which can initiate transcription.</text>
</comment>
<dbReference type="EMBL" id="PCXU01000013">
    <property type="protein sequence ID" value="PIR43705.1"/>
    <property type="molecule type" value="Genomic_DNA"/>
</dbReference>
<evidence type="ECO:0000313" key="13">
    <source>
        <dbReference type="EMBL" id="PIR43705.1"/>
    </source>
</evidence>
<organism evidence="13 14">
    <name type="scientific">candidate division WWE3 bacterium CG10_big_fil_rev_8_21_14_0_10_32_10</name>
    <dbReference type="NCBI Taxonomy" id="1975090"/>
    <lineage>
        <taxon>Bacteria</taxon>
        <taxon>Katanobacteria</taxon>
    </lineage>
</organism>
<evidence type="ECO:0000256" key="11">
    <source>
        <dbReference type="HAMAP-Rule" id="MF_00059"/>
    </source>
</evidence>
<dbReference type="CDD" id="cd06928">
    <property type="entry name" value="RNAP_alpha_NTD"/>
    <property type="match status" value="1"/>
</dbReference>
<dbReference type="SUPFAM" id="SSF47789">
    <property type="entry name" value="C-terminal domain of RNA polymerase alpha subunit"/>
    <property type="match status" value="1"/>
</dbReference>
<dbReference type="InterPro" id="IPR011773">
    <property type="entry name" value="DNA-dir_RpoA"/>
</dbReference>
<dbReference type="Pfam" id="PF01193">
    <property type="entry name" value="RNA_pol_L"/>
    <property type="match status" value="1"/>
</dbReference>
<sequence>MLSPNKIKLEKQEESKTKGIYSLAPLPKGYGHTLGNSFRRVLLSSIMGAAVTKVKMKNATHEFSVINGIKEDVFNILLNIKNLNIAIESEDFDEVKLTVSKKGVGEVKGSDIKTPSNVRIANPDLVICNLTSKDADFEAELYVKNGYGYIPSEEQAEETAEVGLMHLDSAFSPVTFANYTVSTARLGGETELDKLTLEIHTNGSILPFSALQKCSALLRDFYTVISGDLEVVTEEVSSNEPEPEEVDEKAEKAKEIMVDELNLPTRTINALKKHKINTLSDLAQMDEDRLLSVRNLGEKSIEEIKKLLKKEGLSE</sequence>
<dbReference type="SUPFAM" id="SSF56553">
    <property type="entry name" value="Insert subdomain of RNA polymerase alpha subunit"/>
    <property type="match status" value="1"/>
</dbReference>
<evidence type="ECO:0000256" key="6">
    <source>
        <dbReference type="ARBA" id="ARBA00022695"/>
    </source>
</evidence>
<dbReference type="InterPro" id="IPR011260">
    <property type="entry name" value="RNAP_asu_C"/>
</dbReference>
<dbReference type="NCBIfam" id="NF003519">
    <property type="entry name" value="PRK05182.2-5"/>
    <property type="match status" value="1"/>
</dbReference>
<dbReference type="GO" id="GO:0000428">
    <property type="term" value="C:DNA-directed RNA polymerase complex"/>
    <property type="evidence" value="ECO:0007669"/>
    <property type="project" value="UniProtKB-KW"/>
</dbReference>
<keyword evidence="7 11" id="KW-0804">Transcription</keyword>
<dbReference type="GO" id="GO:0003677">
    <property type="term" value="F:DNA binding"/>
    <property type="evidence" value="ECO:0007669"/>
    <property type="project" value="UniProtKB-UniRule"/>
</dbReference>
<dbReference type="HAMAP" id="MF_00059">
    <property type="entry name" value="RNApol_bact_RpoA"/>
    <property type="match status" value="1"/>
</dbReference>
<keyword evidence="5 11" id="KW-0808">Transferase</keyword>
<keyword evidence="4 11" id="KW-0240">DNA-directed RNA polymerase</keyword>
<evidence type="ECO:0000256" key="9">
    <source>
        <dbReference type="ARBA" id="ARBA00033070"/>
    </source>
</evidence>
<name>A0A2H0RD08_UNCKA</name>
<evidence type="ECO:0000256" key="10">
    <source>
        <dbReference type="ARBA" id="ARBA00048552"/>
    </source>
</evidence>
<dbReference type="FunFam" id="2.170.120.12:FF:000001">
    <property type="entry name" value="DNA-directed RNA polymerase subunit alpha"/>
    <property type="match status" value="1"/>
</dbReference>
<dbReference type="GO" id="GO:0005737">
    <property type="term" value="C:cytoplasm"/>
    <property type="evidence" value="ECO:0007669"/>
    <property type="project" value="UniProtKB-ARBA"/>
</dbReference>
<evidence type="ECO:0000313" key="14">
    <source>
        <dbReference type="Proteomes" id="UP000230214"/>
    </source>
</evidence>
<dbReference type="AlphaFoldDB" id="A0A2H0RD08"/>
<evidence type="ECO:0000256" key="3">
    <source>
        <dbReference type="ARBA" id="ARBA00015972"/>
    </source>
</evidence>
<comment type="domain">
    <text evidence="11">The N-terminal domain is essential for RNAP assembly and basal transcription, whereas the C-terminal domain is involved in interaction with transcriptional regulators and with upstream promoter elements.</text>
</comment>
<dbReference type="Pfam" id="PF03118">
    <property type="entry name" value="RNA_pol_A_CTD"/>
    <property type="match status" value="1"/>
</dbReference>
<comment type="caution">
    <text evidence="13">The sequence shown here is derived from an EMBL/GenBank/DDBJ whole genome shotgun (WGS) entry which is preliminary data.</text>
</comment>
<reference evidence="13 14" key="1">
    <citation type="submission" date="2017-09" db="EMBL/GenBank/DDBJ databases">
        <title>Depth-based differentiation of microbial function through sediment-hosted aquifers and enrichment of novel symbionts in the deep terrestrial subsurface.</title>
        <authorList>
            <person name="Probst A.J."/>
            <person name="Ladd B."/>
            <person name="Jarett J.K."/>
            <person name="Geller-Mcgrath D.E."/>
            <person name="Sieber C.M."/>
            <person name="Emerson J.B."/>
            <person name="Anantharaman K."/>
            <person name="Thomas B.C."/>
            <person name="Malmstrom R."/>
            <person name="Stieglmeier M."/>
            <person name="Klingl A."/>
            <person name="Woyke T."/>
            <person name="Ryan C.M."/>
            <person name="Banfield J.F."/>
        </authorList>
    </citation>
    <scope>NUCLEOTIDE SEQUENCE [LARGE SCALE GENOMIC DNA]</scope>
    <source>
        <strain evidence="13">CG10_big_fil_rev_8_21_14_0_10_32_10</strain>
    </source>
</reference>
<comment type="function">
    <text evidence="11">DNA-dependent RNA polymerase catalyzes the transcription of DNA into RNA using the four ribonucleoside triphosphates as substrates.</text>
</comment>
<comment type="similarity">
    <text evidence="1 11">Belongs to the RNA polymerase alpha chain family.</text>
</comment>
<comment type="catalytic activity">
    <reaction evidence="10 11">
        <text>RNA(n) + a ribonucleoside 5'-triphosphate = RNA(n+1) + diphosphate</text>
        <dbReference type="Rhea" id="RHEA:21248"/>
        <dbReference type="Rhea" id="RHEA-COMP:14527"/>
        <dbReference type="Rhea" id="RHEA-COMP:17342"/>
        <dbReference type="ChEBI" id="CHEBI:33019"/>
        <dbReference type="ChEBI" id="CHEBI:61557"/>
        <dbReference type="ChEBI" id="CHEBI:140395"/>
        <dbReference type="EC" id="2.7.7.6"/>
    </reaction>
</comment>
<dbReference type="EC" id="2.7.7.6" evidence="2 11"/>
<evidence type="ECO:0000256" key="8">
    <source>
        <dbReference type="ARBA" id="ARBA00032524"/>
    </source>
</evidence>
<dbReference type="NCBIfam" id="TIGR02027">
    <property type="entry name" value="rpoA"/>
    <property type="match status" value="1"/>
</dbReference>
<dbReference type="Gene3D" id="2.170.120.12">
    <property type="entry name" value="DNA-directed RNA polymerase, insert domain"/>
    <property type="match status" value="1"/>
</dbReference>
<dbReference type="InterPro" id="IPR036603">
    <property type="entry name" value="RBP11-like"/>
</dbReference>
<evidence type="ECO:0000256" key="5">
    <source>
        <dbReference type="ARBA" id="ARBA00022679"/>
    </source>
</evidence>
<feature type="region of interest" description="Alpha C-terminal domain (alpha-CTD)" evidence="11">
    <location>
        <begin position="250"/>
        <end position="315"/>
    </location>
</feature>
<dbReference type="Gene3D" id="3.30.1360.10">
    <property type="entry name" value="RNA polymerase, RBP11-like subunit"/>
    <property type="match status" value="1"/>
</dbReference>
<keyword evidence="6 11" id="KW-0548">Nucleotidyltransferase</keyword>
<feature type="region of interest" description="Alpha N-terminal domain (alpha-NTD)" evidence="11">
    <location>
        <begin position="1"/>
        <end position="230"/>
    </location>
</feature>